<dbReference type="OrthoDB" id="5241788at2"/>
<dbReference type="SUPFAM" id="SSF51695">
    <property type="entry name" value="PLC-like phosphodiesterases"/>
    <property type="match status" value="1"/>
</dbReference>
<dbReference type="Proteomes" id="UP000270021">
    <property type="component" value="Chromosome"/>
</dbReference>
<dbReference type="PANTHER" id="PTHR46211">
    <property type="entry name" value="GLYCEROPHOSPHORYL DIESTER PHOSPHODIESTERASE"/>
    <property type="match status" value="1"/>
</dbReference>
<dbReference type="EMBL" id="CP034438">
    <property type="protein sequence ID" value="AZN29919.1"/>
    <property type="molecule type" value="Genomic_DNA"/>
</dbReference>
<name>A0A3Q8WTG1_9ACTO</name>
<evidence type="ECO:0000313" key="3">
    <source>
        <dbReference type="Proteomes" id="UP000270021"/>
    </source>
</evidence>
<dbReference type="KEGG" id="fsl:EJO69_06070"/>
<evidence type="ECO:0000259" key="1">
    <source>
        <dbReference type="PROSITE" id="PS51704"/>
    </source>
</evidence>
<keyword evidence="3" id="KW-1185">Reference proteome</keyword>
<organism evidence="2 3">
    <name type="scientific">Flaviflexus salsibiostraticola</name>
    <dbReference type="NCBI Taxonomy" id="1282737"/>
    <lineage>
        <taxon>Bacteria</taxon>
        <taxon>Bacillati</taxon>
        <taxon>Actinomycetota</taxon>
        <taxon>Actinomycetes</taxon>
        <taxon>Actinomycetales</taxon>
        <taxon>Actinomycetaceae</taxon>
        <taxon>Flaviflexus</taxon>
    </lineage>
</organism>
<dbReference type="Gene3D" id="3.20.20.190">
    <property type="entry name" value="Phosphatidylinositol (PI) phosphodiesterase"/>
    <property type="match status" value="1"/>
</dbReference>
<accession>A0A3Q8WTG1</accession>
<dbReference type="AlphaFoldDB" id="A0A3Q8WTG1"/>
<dbReference type="InterPro" id="IPR030395">
    <property type="entry name" value="GP_PDE_dom"/>
</dbReference>
<dbReference type="Pfam" id="PF03009">
    <property type="entry name" value="GDPD"/>
    <property type="match status" value="1"/>
</dbReference>
<protein>
    <submittedName>
        <fullName evidence="2">Glycerophosphodiester phosphodiesterase</fullName>
    </submittedName>
</protein>
<dbReference type="PANTHER" id="PTHR46211:SF14">
    <property type="entry name" value="GLYCEROPHOSPHODIESTER PHOSPHODIESTERASE"/>
    <property type="match status" value="1"/>
</dbReference>
<sequence length="254" mass="28172">MRSWERTDRPVILAHRGGADEYPENSLESFEKMRELGFTYIETDTHATVDGELVIIHDPTLERTTDGFGPIAEATWAEVERLTDRSGRRPMLLREALDLFPDLDFNVDLKSDATVEPMIRLMREGDYLDRVLLASFSERRLSAMRAAIPGVATSVGTAAVAALVVAARAPRPIREAMSARIAATGFACVQMPETYRGVPLLETRLVDLIHGMGAALHVWTVNEAMDMTRLLDLGVDALVTDRPTLAREVIELRG</sequence>
<gene>
    <name evidence="2" type="ORF">EJO69_06070</name>
</gene>
<dbReference type="GO" id="GO:0006629">
    <property type="term" value="P:lipid metabolic process"/>
    <property type="evidence" value="ECO:0007669"/>
    <property type="project" value="InterPro"/>
</dbReference>
<dbReference type="GO" id="GO:0008081">
    <property type="term" value="F:phosphoric diester hydrolase activity"/>
    <property type="evidence" value="ECO:0007669"/>
    <property type="project" value="InterPro"/>
</dbReference>
<reference evidence="2 3" key="1">
    <citation type="submission" date="2018-12" db="EMBL/GenBank/DDBJ databases">
        <title>Complete genome sequence of Flaviflexus salsibiostraticola KCTC 33148.</title>
        <authorList>
            <person name="Bae J.-W."/>
        </authorList>
    </citation>
    <scope>NUCLEOTIDE SEQUENCE [LARGE SCALE GENOMIC DNA]</scope>
    <source>
        <strain evidence="2 3">KCTC 33148</strain>
    </source>
</reference>
<dbReference type="InterPro" id="IPR017946">
    <property type="entry name" value="PLC-like_Pdiesterase_TIM-brl"/>
</dbReference>
<proteinExistence type="predicted"/>
<dbReference type="RefSeq" id="WP_126040213.1">
    <property type="nucleotide sequence ID" value="NZ_CP034438.1"/>
</dbReference>
<feature type="domain" description="GP-PDE" evidence="1">
    <location>
        <begin position="10"/>
        <end position="250"/>
    </location>
</feature>
<dbReference type="PROSITE" id="PS51704">
    <property type="entry name" value="GP_PDE"/>
    <property type="match status" value="1"/>
</dbReference>
<evidence type="ECO:0000313" key="2">
    <source>
        <dbReference type="EMBL" id="AZN29919.1"/>
    </source>
</evidence>